<gene>
    <name evidence="6" type="ORF">SAMN02746062_01853</name>
</gene>
<keyword evidence="7" id="KW-1185">Reference proteome</keyword>
<dbReference type="Pfam" id="PF01812">
    <property type="entry name" value="5-FTHF_cyc-lig"/>
    <property type="match status" value="1"/>
</dbReference>
<keyword evidence="3 4" id="KW-0067">ATP-binding</keyword>
<evidence type="ECO:0000256" key="5">
    <source>
        <dbReference type="RuleBase" id="RU361279"/>
    </source>
</evidence>
<dbReference type="Gene3D" id="3.40.50.10420">
    <property type="entry name" value="NagB/RpiA/CoA transferase-like"/>
    <property type="match status" value="1"/>
</dbReference>
<name>A0A286EFY0_9NEIS</name>
<dbReference type="AlphaFoldDB" id="A0A286EFY0"/>
<evidence type="ECO:0000256" key="3">
    <source>
        <dbReference type="ARBA" id="ARBA00022840"/>
    </source>
</evidence>
<evidence type="ECO:0000313" key="6">
    <source>
        <dbReference type="EMBL" id="SOD69835.1"/>
    </source>
</evidence>
<dbReference type="InterPro" id="IPR024185">
    <property type="entry name" value="FTHF_cligase-like_sf"/>
</dbReference>
<dbReference type="NCBIfam" id="TIGR02727">
    <property type="entry name" value="MTHFS_bact"/>
    <property type="match status" value="1"/>
</dbReference>
<reference evidence="6 7" key="1">
    <citation type="submission" date="2017-09" db="EMBL/GenBank/DDBJ databases">
        <authorList>
            <person name="Ehlers B."/>
            <person name="Leendertz F.H."/>
        </authorList>
    </citation>
    <scope>NUCLEOTIDE SEQUENCE [LARGE SCALE GENOMIC DNA]</scope>
    <source>
        <strain evidence="6 7">DSM 16848</strain>
    </source>
</reference>
<evidence type="ECO:0000256" key="1">
    <source>
        <dbReference type="ARBA" id="ARBA00010638"/>
    </source>
</evidence>
<keyword evidence="6" id="KW-0436">Ligase</keyword>
<dbReference type="OrthoDB" id="9801938at2"/>
<keyword evidence="5" id="KW-0479">Metal-binding</keyword>
<dbReference type="PANTHER" id="PTHR23407:SF1">
    <property type="entry name" value="5-FORMYLTETRAHYDROFOLATE CYCLO-LIGASE"/>
    <property type="match status" value="1"/>
</dbReference>
<dbReference type="SUPFAM" id="SSF100950">
    <property type="entry name" value="NagB/RpiA/CoA transferase-like"/>
    <property type="match status" value="1"/>
</dbReference>
<dbReference type="GO" id="GO:0009396">
    <property type="term" value="P:folic acid-containing compound biosynthetic process"/>
    <property type="evidence" value="ECO:0007669"/>
    <property type="project" value="TreeGrafter"/>
</dbReference>
<accession>A0A286EFY0</accession>
<dbReference type="GO" id="GO:0005524">
    <property type="term" value="F:ATP binding"/>
    <property type="evidence" value="ECO:0007669"/>
    <property type="project" value="UniProtKB-KW"/>
</dbReference>
<evidence type="ECO:0000256" key="4">
    <source>
        <dbReference type="PIRSR" id="PIRSR006806-1"/>
    </source>
</evidence>
<keyword evidence="2 4" id="KW-0547">Nucleotide-binding</keyword>
<dbReference type="Proteomes" id="UP000219669">
    <property type="component" value="Unassembled WGS sequence"/>
</dbReference>
<dbReference type="InterPro" id="IPR037171">
    <property type="entry name" value="NagB/RpiA_transferase-like"/>
</dbReference>
<evidence type="ECO:0000256" key="2">
    <source>
        <dbReference type="ARBA" id="ARBA00022741"/>
    </source>
</evidence>
<comment type="catalytic activity">
    <reaction evidence="5">
        <text>(6S)-5-formyl-5,6,7,8-tetrahydrofolate + ATP = (6R)-5,10-methenyltetrahydrofolate + ADP + phosphate</text>
        <dbReference type="Rhea" id="RHEA:10488"/>
        <dbReference type="ChEBI" id="CHEBI:30616"/>
        <dbReference type="ChEBI" id="CHEBI:43474"/>
        <dbReference type="ChEBI" id="CHEBI:57455"/>
        <dbReference type="ChEBI" id="CHEBI:57457"/>
        <dbReference type="ChEBI" id="CHEBI:456216"/>
        <dbReference type="EC" id="6.3.3.2"/>
    </reaction>
</comment>
<feature type="binding site" evidence="4">
    <location>
        <position position="57"/>
    </location>
    <ligand>
        <name>substrate</name>
    </ligand>
</feature>
<dbReference type="RefSeq" id="WP_097114834.1">
    <property type="nucleotide sequence ID" value="NZ_CP083931.1"/>
</dbReference>
<dbReference type="GO" id="GO:0046872">
    <property type="term" value="F:metal ion binding"/>
    <property type="evidence" value="ECO:0007669"/>
    <property type="project" value="UniProtKB-KW"/>
</dbReference>
<dbReference type="EMBL" id="OCNF01000019">
    <property type="protein sequence ID" value="SOD69835.1"/>
    <property type="molecule type" value="Genomic_DNA"/>
</dbReference>
<feature type="binding site" evidence="4">
    <location>
        <begin position="8"/>
        <end position="12"/>
    </location>
    <ligand>
        <name>ATP</name>
        <dbReference type="ChEBI" id="CHEBI:30616"/>
    </ligand>
</feature>
<comment type="similarity">
    <text evidence="1 5">Belongs to the 5-formyltetrahydrofolate cyclo-ligase family.</text>
</comment>
<organism evidence="6 7">
    <name type="scientific">Alysiella filiformis DSM 16848</name>
    <dbReference type="NCBI Taxonomy" id="1120981"/>
    <lineage>
        <taxon>Bacteria</taxon>
        <taxon>Pseudomonadati</taxon>
        <taxon>Pseudomonadota</taxon>
        <taxon>Betaproteobacteria</taxon>
        <taxon>Neisseriales</taxon>
        <taxon>Neisseriaceae</taxon>
        <taxon>Alysiella</taxon>
    </lineage>
</organism>
<dbReference type="EC" id="6.3.3.2" evidence="5"/>
<keyword evidence="5" id="KW-0460">Magnesium</keyword>
<evidence type="ECO:0000313" key="7">
    <source>
        <dbReference type="Proteomes" id="UP000219669"/>
    </source>
</evidence>
<comment type="cofactor">
    <cofactor evidence="5">
        <name>Mg(2+)</name>
        <dbReference type="ChEBI" id="CHEBI:18420"/>
    </cofactor>
</comment>
<dbReference type="GO" id="GO:0035999">
    <property type="term" value="P:tetrahydrofolate interconversion"/>
    <property type="evidence" value="ECO:0007669"/>
    <property type="project" value="TreeGrafter"/>
</dbReference>
<proteinExistence type="inferred from homology"/>
<dbReference type="PANTHER" id="PTHR23407">
    <property type="entry name" value="ATPASE INHIBITOR/5-FORMYLTETRAHYDROFOLATE CYCLO-LIGASE"/>
    <property type="match status" value="1"/>
</dbReference>
<dbReference type="GO" id="GO:0030272">
    <property type="term" value="F:5-formyltetrahydrofolate cyclo-ligase activity"/>
    <property type="evidence" value="ECO:0007669"/>
    <property type="project" value="UniProtKB-EC"/>
</dbReference>
<sequence>MNHTAKHKTDLRRQLRRARQNITPAQRQIAERKTQNHLSRFVVRGKRIALYCPIGSEMRLNRLIFIAKQRGAIIYVPYIEPKSLRLWFTRLPEKAVAERPRTQSRLNIPQFSGKKIRAHQLHTLIVPLVGIDERGYRLGQGGGFYDVSLAAAQRSGLPRTVGVGFACQQCAVLPIEKHDKPLNYFVCENGVQRFRQPELAPTQTPQTPAQC</sequence>
<dbReference type="InterPro" id="IPR002698">
    <property type="entry name" value="FTHF_cligase"/>
</dbReference>
<protein>
    <recommendedName>
        <fullName evidence="5">5-formyltetrahydrofolate cyclo-ligase</fullName>
        <ecNumber evidence="5">6.3.3.2</ecNumber>
    </recommendedName>
</protein>
<dbReference type="PIRSF" id="PIRSF006806">
    <property type="entry name" value="FTHF_cligase"/>
    <property type="match status" value="1"/>
</dbReference>
<feature type="binding site" evidence="4">
    <location>
        <begin position="137"/>
        <end position="145"/>
    </location>
    <ligand>
        <name>ATP</name>
        <dbReference type="ChEBI" id="CHEBI:30616"/>
    </ligand>
</feature>